<dbReference type="AlphaFoldDB" id="A0A087E6N6"/>
<name>A0A087E6N6_9BIFI</name>
<feature type="transmembrane region" description="Helical" evidence="1">
    <location>
        <begin position="78"/>
        <end position="95"/>
    </location>
</feature>
<organism evidence="2 3">
    <name type="scientific">Bifidobacterium thermacidophilum subsp. thermacidophilum</name>
    <dbReference type="NCBI Taxonomy" id="79262"/>
    <lineage>
        <taxon>Bacteria</taxon>
        <taxon>Bacillati</taxon>
        <taxon>Actinomycetota</taxon>
        <taxon>Actinomycetes</taxon>
        <taxon>Bifidobacteriales</taxon>
        <taxon>Bifidobacteriaceae</taxon>
        <taxon>Bifidobacterium</taxon>
    </lineage>
</organism>
<feature type="transmembrane region" description="Helical" evidence="1">
    <location>
        <begin position="101"/>
        <end position="120"/>
    </location>
</feature>
<keyword evidence="1" id="KW-0812">Transmembrane</keyword>
<proteinExistence type="predicted"/>
<feature type="transmembrane region" description="Helical" evidence="1">
    <location>
        <begin position="56"/>
        <end position="73"/>
    </location>
</feature>
<dbReference type="GeneID" id="78110117"/>
<dbReference type="Pfam" id="PF06993">
    <property type="entry name" value="DUF1304"/>
    <property type="match status" value="1"/>
</dbReference>
<evidence type="ECO:0000313" key="3">
    <source>
        <dbReference type="Proteomes" id="UP000029003"/>
    </source>
</evidence>
<gene>
    <name evidence="2" type="ORF">THER5_0897</name>
</gene>
<keyword evidence="1" id="KW-1133">Transmembrane helix</keyword>
<dbReference type="OrthoDB" id="9803832at2"/>
<dbReference type="RefSeq" id="WP_015450798.1">
    <property type="nucleotide sequence ID" value="NZ_JGZT01000005.1"/>
</dbReference>
<dbReference type="InterPro" id="IPR009732">
    <property type="entry name" value="DUF1304"/>
</dbReference>
<comment type="caution">
    <text evidence="2">The sequence shown here is derived from an EMBL/GenBank/DDBJ whole genome shotgun (WGS) entry which is preliminary data.</text>
</comment>
<dbReference type="PANTHER" id="PTHR38446">
    <property type="entry name" value="BLL0914 PROTEIN"/>
    <property type="match status" value="1"/>
</dbReference>
<protein>
    <submittedName>
        <fullName evidence="2">Integral membrane protein</fullName>
    </submittedName>
</protein>
<evidence type="ECO:0000256" key="1">
    <source>
        <dbReference type="SAM" id="Phobius"/>
    </source>
</evidence>
<accession>A0A087E6N6</accession>
<keyword evidence="1" id="KW-0472">Membrane</keyword>
<evidence type="ECO:0000313" key="2">
    <source>
        <dbReference type="EMBL" id="KFJ03437.1"/>
    </source>
</evidence>
<sequence>MHIVSMVLVTLVSLEFMYIFYLETIATTSSSTGRVFGMTHEELSRDSVTTLFRNQGVYNLLIGVLLLIALFAYHSQAAVAWLLGYIIAVAAYGSYTSSPWIILKQGGIAIVALVFTLVFGV</sequence>
<dbReference type="EMBL" id="JGZT01000005">
    <property type="protein sequence ID" value="KFJ03437.1"/>
    <property type="molecule type" value="Genomic_DNA"/>
</dbReference>
<reference evidence="2 3" key="1">
    <citation type="submission" date="2014-03" db="EMBL/GenBank/DDBJ databases">
        <title>Genomics of Bifidobacteria.</title>
        <authorList>
            <person name="Ventura M."/>
            <person name="Milani C."/>
            <person name="Lugli G.A."/>
        </authorList>
    </citation>
    <scope>NUCLEOTIDE SEQUENCE [LARGE SCALE GENOMIC DNA]</scope>
    <source>
        <strain evidence="2 3">LMG 21395</strain>
    </source>
</reference>
<dbReference type="PANTHER" id="PTHR38446:SF1">
    <property type="entry name" value="BLL0914 PROTEIN"/>
    <property type="match status" value="1"/>
</dbReference>
<dbReference type="Proteomes" id="UP000029003">
    <property type="component" value="Unassembled WGS sequence"/>
</dbReference>